<evidence type="ECO:0000256" key="1">
    <source>
        <dbReference type="SAM" id="MobiDB-lite"/>
    </source>
</evidence>
<feature type="compositionally biased region" description="Basic and acidic residues" evidence="1">
    <location>
        <begin position="19"/>
        <end position="121"/>
    </location>
</feature>
<evidence type="ECO:0000313" key="3">
    <source>
        <dbReference type="EMBL" id="KAF2805507.1"/>
    </source>
</evidence>
<feature type="domain" description="DUF8035" evidence="2">
    <location>
        <begin position="279"/>
        <end position="332"/>
    </location>
</feature>
<reference evidence="5" key="2">
    <citation type="submission" date="2020-04" db="EMBL/GenBank/DDBJ databases">
        <authorList>
            <consortium name="NCBI Genome Project"/>
        </authorList>
    </citation>
    <scope>NUCLEOTIDE SEQUENCE</scope>
    <source>
        <strain evidence="5">CBS 304.34</strain>
    </source>
</reference>
<feature type="compositionally biased region" description="Basic residues" evidence="1">
    <location>
        <begin position="247"/>
        <end position="258"/>
    </location>
</feature>
<dbReference type="Pfam" id="PF26118">
    <property type="entry name" value="DUF8035"/>
    <property type="match status" value="1"/>
</dbReference>
<feature type="compositionally biased region" description="Basic residues" evidence="1">
    <location>
        <begin position="204"/>
        <end position="214"/>
    </location>
</feature>
<feature type="compositionally biased region" description="Basic and acidic residues" evidence="1">
    <location>
        <begin position="145"/>
        <end position="155"/>
    </location>
</feature>
<gene>
    <name evidence="3 5" type="ORF">BDZ99DRAFT_466499</name>
</gene>
<keyword evidence="4" id="KW-1185">Reference proteome</keyword>
<feature type="region of interest" description="Disordered" evidence="1">
    <location>
        <begin position="136"/>
        <end position="288"/>
    </location>
</feature>
<proteinExistence type="predicted"/>
<evidence type="ECO:0000313" key="5">
    <source>
        <dbReference type="RefSeq" id="XP_033572471.1"/>
    </source>
</evidence>
<sequence>MSRAGGYRSSAGDLGFFEDDPHSGPRRGPERWDRERFERMGRRGPPERERGPPERERGPPSERDPRESFHFEEHDRGPGRSRLDIEINDSRERERRAPPARVVEKERFFEEDRFERPSRRRADFLDEPAAAEIANRALAPYRRKSIIERDFEPPARRPARPQYIRRQSSLDTFDRRPYPRYGDQERDEWRPPVNVPIPLPVREPRRRSPPRSRSRFHEEDYEEVRYKDEEPEEDYREVEVRREKSTTRRSKSKSRKAQSIRSSSSSFEEVSPVREPPGRKGKTRMPKRLAKKQVIVDLGYPFEEEDDFIIIRRALEKDQIDEIIKVSETYEEGSGNERTTYVYEDTKTKAIEPPPPPPPPPESIYAPPPPPSIHYAPPPPQSYAPPPPQSVHYSQSVRSASPPRHEHYEERIEESNRIGGPLQVLVPGDRRDERDIKAEIRRLEDERRLLKYERENDRLVDYEVIERREPVREVVRIEKDRKGRLALVRSA</sequence>
<feature type="non-terminal residue" evidence="3">
    <location>
        <position position="491"/>
    </location>
</feature>
<feature type="region of interest" description="Disordered" evidence="1">
    <location>
        <begin position="1"/>
        <end position="121"/>
    </location>
</feature>
<accession>A0A6A6YCD8</accession>
<protein>
    <recommendedName>
        <fullName evidence="2">DUF8035 domain-containing protein</fullName>
    </recommendedName>
</protein>
<organism evidence="3">
    <name type="scientific">Mytilinidion resinicola</name>
    <dbReference type="NCBI Taxonomy" id="574789"/>
    <lineage>
        <taxon>Eukaryota</taxon>
        <taxon>Fungi</taxon>
        <taxon>Dikarya</taxon>
        <taxon>Ascomycota</taxon>
        <taxon>Pezizomycotina</taxon>
        <taxon>Dothideomycetes</taxon>
        <taxon>Pleosporomycetidae</taxon>
        <taxon>Mytilinidiales</taxon>
        <taxon>Mytilinidiaceae</taxon>
        <taxon>Mytilinidion</taxon>
    </lineage>
</organism>
<feature type="compositionally biased region" description="Basic and acidic residues" evidence="1">
    <location>
        <begin position="172"/>
        <end position="190"/>
    </location>
</feature>
<dbReference type="InterPro" id="IPR058348">
    <property type="entry name" value="DUF8035"/>
</dbReference>
<dbReference type="RefSeq" id="XP_033572471.1">
    <property type="nucleotide sequence ID" value="XM_033720786.1"/>
</dbReference>
<evidence type="ECO:0000259" key="2">
    <source>
        <dbReference type="Pfam" id="PF26118"/>
    </source>
</evidence>
<feature type="region of interest" description="Disordered" evidence="1">
    <location>
        <begin position="327"/>
        <end position="426"/>
    </location>
</feature>
<dbReference type="AlphaFoldDB" id="A0A6A6YCD8"/>
<dbReference type="GeneID" id="54461679"/>
<reference evidence="5" key="3">
    <citation type="submission" date="2025-04" db="UniProtKB">
        <authorList>
            <consortium name="RefSeq"/>
        </authorList>
    </citation>
    <scope>IDENTIFICATION</scope>
    <source>
        <strain evidence="5">CBS 304.34</strain>
    </source>
</reference>
<feature type="compositionally biased region" description="Basic residues" evidence="1">
    <location>
        <begin position="279"/>
        <end position="288"/>
    </location>
</feature>
<feature type="compositionally biased region" description="Pro residues" evidence="1">
    <location>
        <begin position="352"/>
        <end position="389"/>
    </location>
</feature>
<feature type="compositionally biased region" description="Basic and acidic residues" evidence="1">
    <location>
        <begin position="403"/>
        <end position="416"/>
    </location>
</feature>
<feature type="compositionally biased region" description="Low complexity" evidence="1">
    <location>
        <begin position="259"/>
        <end position="270"/>
    </location>
</feature>
<feature type="compositionally biased region" description="Basic and acidic residues" evidence="1">
    <location>
        <begin position="237"/>
        <end position="246"/>
    </location>
</feature>
<feature type="compositionally biased region" description="Basic and acidic residues" evidence="1">
    <location>
        <begin position="215"/>
        <end position="228"/>
    </location>
</feature>
<dbReference type="Proteomes" id="UP000504636">
    <property type="component" value="Unplaced"/>
</dbReference>
<evidence type="ECO:0000313" key="4">
    <source>
        <dbReference type="Proteomes" id="UP000504636"/>
    </source>
</evidence>
<dbReference type="OrthoDB" id="2192830at2759"/>
<dbReference type="EMBL" id="MU003709">
    <property type="protein sequence ID" value="KAF2805507.1"/>
    <property type="molecule type" value="Genomic_DNA"/>
</dbReference>
<name>A0A6A6YCD8_9PEZI</name>
<reference evidence="3 5" key="1">
    <citation type="journal article" date="2020" name="Stud. Mycol.">
        <title>101 Dothideomycetes genomes: a test case for predicting lifestyles and emergence of pathogens.</title>
        <authorList>
            <person name="Haridas S."/>
            <person name="Albert R."/>
            <person name="Binder M."/>
            <person name="Bloem J."/>
            <person name="Labutti K."/>
            <person name="Salamov A."/>
            <person name="Andreopoulos B."/>
            <person name="Baker S."/>
            <person name="Barry K."/>
            <person name="Bills G."/>
            <person name="Bluhm B."/>
            <person name="Cannon C."/>
            <person name="Castanera R."/>
            <person name="Culley D."/>
            <person name="Daum C."/>
            <person name="Ezra D."/>
            <person name="Gonzalez J."/>
            <person name="Henrissat B."/>
            <person name="Kuo A."/>
            <person name="Liang C."/>
            <person name="Lipzen A."/>
            <person name="Lutzoni F."/>
            <person name="Magnuson J."/>
            <person name="Mondo S."/>
            <person name="Nolan M."/>
            <person name="Ohm R."/>
            <person name="Pangilinan J."/>
            <person name="Park H.-J."/>
            <person name="Ramirez L."/>
            <person name="Alfaro M."/>
            <person name="Sun H."/>
            <person name="Tritt A."/>
            <person name="Yoshinaga Y."/>
            <person name="Zwiers L.-H."/>
            <person name="Turgeon B."/>
            <person name="Goodwin S."/>
            <person name="Spatafora J."/>
            <person name="Crous P."/>
            <person name="Grigoriev I."/>
        </authorList>
    </citation>
    <scope>NUCLEOTIDE SEQUENCE</scope>
    <source>
        <strain evidence="3 5">CBS 304.34</strain>
    </source>
</reference>